<dbReference type="Proteomes" id="UP000308199">
    <property type="component" value="Unassembled WGS sequence"/>
</dbReference>
<dbReference type="InterPro" id="IPR055754">
    <property type="entry name" value="DUF7330"/>
</dbReference>
<dbReference type="Pfam" id="PF24016">
    <property type="entry name" value="DUF7330"/>
    <property type="match status" value="1"/>
</dbReference>
<comment type="caution">
    <text evidence="3">The sequence shown here is derived from an EMBL/GenBank/DDBJ whole genome shotgun (WGS) entry which is preliminary data.</text>
</comment>
<dbReference type="EMBL" id="SGPK01000367">
    <property type="protein sequence ID" value="THH04194.1"/>
    <property type="molecule type" value="Genomic_DNA"/>
</dbReference>
<organism evidence="3 4">
    <name type="scientific">Phellinidium pouzarii</name>
    <dbReference type="NCBI Taxonomy" id="167371"/>
    <lineage>
        <taxon>Eukaryota</taxon>
        <taxon>Fungi</taxon>
        <taxon>Dikarya</taxon>
        <taxon>Basidiomycota</taxon>
        <taxon>Agaricomycotina</taxon>
        <taxon>Agaricomycetes</taxon>
        <taxon>Hymenochaetales</taxon>
        <taxon>Hymenochaetaceae</taxon>
        <taxon>Phellinidium</taxon>
    </lineage>
</organism>
<feature type="compositionally biased region" description="Basic and acidic residues" evidence="1">
    <location>
        <begin position="1"/>
        <end position="17"/>
    </location>
</feature>
<evidence type="ECO:0000313" key="3">
    <source>
        <dbReference type="EMBL" id="THH04194.1"/>
    </source>
</evidence>
<keyword evidence="4" id="KW-1185">Reference proteome</keyword>
<protein>
    <recommendedName>
        <fullName evidence="2">DUF7330 domain-containing protein</fullName>
    </recommendedName>
</protein>
<feature type="domain" description="DUF7330" evidence="2">
    <location>
        <begin position="87"/>
        <end position="302"/>
    </location>
</feature>
<sequence length="321" mass="34455">MIIKEEKLAQVEPEPHVETPPPYSAAPEVRTAVASAPRDALADVQNAPAPVPQAPSQTASSSTRSTSAAIPTSISAPPPQDVRRKAYTHIHRVNSALVGRFVVDPYLPFPPGIESTEEDGIDLRLGGMEDGGADGYGYGWERGRSRNLRLVCENGSVNAEVWVVGGEGESNADGEDEIGDAAEKRKKAVMDVRAKNGFVVIKINTSVESPPFALRVGTRNGGIRVGVPRSFVGPLTTRSRNGWVRFTPALASATTHFSEVQGTRKSFVGDFADSGYGESEWHGSSIDLSCQNGRIKLFYLDEPTPESKSTSGWIGRLFGIH</sequence>
<evidence type="ECO:0000259" key="2">
    <source>
        <dbReference type="Pfam" id="PF24016"/>
    </source>
</evidence>
<feature type="region of interest" description="Disordered" evidence="1">
    <location>
        <begin position="1"/>
        <end position="80"/>
    </location>
</feature>
<dbReference type="OrthoDB" id="5289249at2759"/>
<evidence type="ECO:0000256" key="1">
    <source>
        <dbReference type="SAM" id="MobiDB-lite"/>
    </source>
</evidence>
<evidence type="ECO:0000313" key="4">
    <source>
        <dbReference type="Proteomes" id="UP000308199"/>
    </source>
</evidence>
<name>A0A4S4KZ81_9AGAM</name>
<dbReference type="AlphaFoldDB" id="A0A4S4KZ81"/>
<accession>A0A4S4KZ81</accession>
<reference evidence="3 4" key="1">
    <citation type="submission" date="2019-02" db="EMBL/GenBank/DDBJ databases">
        <title>Genome sequencing of the rare red list fungi Phellinidium pouzarii.</title>
        <authorList>
            <person name="Buettner E."/>
            <person name="Kellner H."/>
        </authorList>
    </citation>
    <scope>NUCLEOTIDE SEQUENCE [LARGE SCALE GENOMIC DNA]</scope>
    <source>
        <strain evidence="3 4">DSM 108285</strain>
    </source>
</reference>
<feature type="compositionally biased region" description="Low complexity" evidence="1">
    <location>
        <begin position="54"/>
        <end position="75"/>
    </location>
</feature>
<gene>
    <name evidence="3" type="ORF">EW145_g5707</name>
</gene>
<proteinExistence type="predicted"/>